<keyword evidence="2" id="KW-1185">Reference proteome</keyword>
<dbReference type="AlphaFoldDB" id="A0A840WXN1"/>
<dbReference type="Proteomes" id="UP000553766">
    <property type="component" value="Unassembled WGS sequence"/>
</dbReference>
<sequence>MPAPLSIIIGLPGPFSAPEEALGPSLGALSEAVLSGMIADVTFLWSQGAPPDWLRAVAEETGADCAQGTLADARLHGNGVARLVIPVGVVLPHGWVGMVQAHLDAGGGAALVARPRGWLDPLRAWAGRPAPDQARLLPARGATGRFVVLRSPARR</sequence>
<dbReference type="RefSeq" id="WP_184009420.1">
    <property type="nucleotide sequence ID" value="NZ_JACIJS010000003.1"/>
</dbReference>
<gene>
    <name evidence="1" type="ORF">FHS89_001134</name>
</gene>
<reference evidence="1 2" key="1">
    <citation type="submission" date="2020-08" db="EMBL/GenBank/DDBJ databases">
        <title>Genomic Encyclopedia of Type Strains, Phase IV (KMG-IV): sequencing the most valuable type-strain genomes for metagenomic binning, comparative biology and taxonomic classification.</title>
        <authorList>
            <person name="Goeker M."/>
        </authorList>
    </citation>
    <scope>NUCLEOTIDE SEQUENCE [LARGE SCALE GENOMIC DNA]</scope>
    <source>
        <strain evidence="1 2">DSM 103377</strain>
    </source>
</reference>
<dbReference type="EMBL" id="JACIJS010000003">
    <property type="protein sequence ID" value="MBB5515124.1"/>
    <property type="molecule type" value="Genomic_DNA"/>
</dbReference>
<organism evidence="1 2">
    <name type="scientific">Rubricella aquisinus</name>
    <dbReference type="NCBI Taxonomy" id="2028108"/>
    <lineage>
        <taxon>Bacteria</taxon>
        <taxon>Pseudomonadati</taxon>
        <taxon>Pseudomonadota</taxon>
        <taxon>Alphaproteobacteria</taxon>
        <taxon>Rhodobacterales</taxon>
        <taxon>Paracoccaceae</taxon>
        <taxon>Rubricella</taxon>
    </lineage>
</organism>
<proteinExistence type="predicted"/>
<comment type="caution">
    <text evidence="1">The sequence shown here is derived from an EMBL/GenBank/DDBJ whole genome shotgun (WGS) entry which is preliminary data.</text>
</comment>
<name>A0A840WXN1_9RHOB</name>
<evidence type="ECO:0000313" key="1">
    <source>
        <dbReference type="EMBL" id="MBB5515124.1"/>
    </source>
</evidence>
<protein>
    <submittedName>
        <fullName evidence="1">Uncharacterized protein</fullName>
    </submittedName>
</protein>
<evidence type="ECO:0000313" key="2">
    <source>
        <dbReference type="Proteomes" id="UP000553766"/>
    </source>
</evidence>
<accession>A0A840WXN1</accession>